<proteinExistence type="inferred from homology"/>
<dbReference type="InterPro" id="IPR015421">
    <property type="entry name" value="PyrdxlP-dep_Trfase_major"/>
</dbReference>
<feature type="domain" description="Polymerase nucleotidyl transferase" evidence="7">
    <location>
        <begin position="590"/>
        <end position="631"/>
    </location>
</feature>
<dbReference type="GO" id="GO:0030170">
    <property type="term" value="F:pyridoxal phosphate binding"/>
    <property type="evidence" value="ECO:0007669"/>
    <property type="project" value="InterPro"/>
</dbReference>
<organism evidence="8 9">
    <name type="scientific">Folsomia candida</name>
    <name type="common">Springtail</name>
    <dbReference type="NCBI Taxonomy" id="158441"/>
    <lineage>
        <taxon>Eukaryota</taxon>
        <taxon>Metazoa</taxon>
        <taxon>Ecdysozoa</taxon>
        <taxon>Arthropoda</taxon>
        <taxon>Hexapoda</taxon>
        <taxon>Collembola</taxon>
        <taxon>Entomobryomorpha</taxon>
        <taxon>Isotomoidea</taxon>
        <taxon>Isotomidae</taxon>
        <taxon>Proisotominae</taxon>
        <taxon>Folsomia</taxon>
    </lineage>
</organism>
<dbReference type="InterPro" id="IPR043519">
    <property type="entry name" value="NT_sf"/>
</dbReference>
<dbReference type="InterPro" id="IPR002934">
    <property type="entry name" value="Polymerase_NTP_transf_dom"/>
</dbReference>
<dbReference type="Gene3D" id="3.90.1150.170">
    <property type="match status" value="1"/>
</dbReference>
<dbReference type="CDD" id="cd05403">
    <property type="entry name" value="NT_KNTase_like"/>
    <property type="match status" value="1"/>
</dbReference>
<evidence type="ECO:0000313" key="9">
    <source>
        <dbReference type="Proteomes" id="UP000198287"/>
    </source>
</evidence>
<keyword evidence="5" id="KW-0456">Lyase</keyword>
<dbReference type="Gene3D" id="3.40.640.10">
    <property type="entry name" value="Type I PLP-dependent aspartate aminotransferase-like (Major domain)"/>
    <property type="match status" value="1"/>
</dbReference>
<evidence type="ECO:0000256" key="4">
    <source>
        <dbReference type="ARBA" id="ARBA00022898"/>
    </source>
</evidence>
<dbReference type="AlphaFoldDB" id="A0A226DB08"/>
<dbReference type="GO" id="GO:0019752">
    <property type="term" value="P:carboxylic acid metabolic process"/>
    <property type="evidence" value="ECO:0007669"/>
    <property type="project" value="InterPro"/>
</dbReference>
<reference evidence="8 9" key="1">
    <citation type="submission" date="2015-12" db="EMBL/GenBank/DDBJ databases">
        <title>The genome of Folsomia candida.</title>
        <authorList>
            <person name="Faddeeva A."/>
            <person name="Derks M.F."/>
            <person name="Anvar Y."/>
            <person name="Smit S."/>
            <person name="Van Straalen N."/>
            <person name="Roelofs D."/>
        </authorList>
    </citation>
    <scope>NUCLEOTIDE SEQUENCE [LARGE SCALE GENOMIC DNA]</scope>
    <source>
        <strain evidence="8 9">VU population</strain>
        <tissue evidence="8">Whole body</tissue>
    </source>
</reference>
<dbReference type="Proteomes" id="UP000198287">
    <property type="component" value="Unassembled WGS sequence"/>
</dbReference>
<evidence type="ECO:0000256" key="6">
    <source>
        <dbReference type="PIRSR" id="PIRSR602129-50"/>
    </source>
</evidence>
<evidence type="ECO:0000256" key="5">
    <source>
        <dbReference type="ARBA" id="ARBA00023239"/>
    </source>
</evidence>
<accession>A0A226DB08</accession>
<dbReference type="SUPFAM" id="SSF81301">
    <property type="entry name" value="Nucleotidyltransferase"/>
    <property type="match status" value="1"/>
</dbReference>
<dbReference type="EMBL" id="LNIX01000025">
    <property type="protein sequence ID" value="OXA42735.1"/>
    <property type="molecule type" value="Genomic_DNA"/>
</dbReference>
<evidence type="ECO:0000256" key="3">
    <source>
        <dbReference type="ARBA" id="ARBA00022793"/>
    </source>
</evidence>
<dbReference type="GO" id="GO:0016831">
    <property type="term" value="F:carboxy-lyase activity"/>
    <property type="evidence" value="ECO:0007669"/>
    <property type="project" value="UniProtKB-KW"/>
</dbReference>
<comment type="similarity">
    <text evidence="2">Belongs to the group II decarboxylase family.</text>
</comment>
<keyword evidence="4 6" id="KW-0663">Pyridoxal phosphate</keyword>
<gene>
    <name evidence="8" type="ORF">Fcan01_22444</name>
</gene>
<evidence type="ECO:0000259" key="7">
    <source>
        <dbReference type="Pfam" id="PF01909"/>
    </source>
</evidence>
<evidence type="ECO:0000313" key="8">
    <source>
        <dbReference type="EMBL" id="OXA42735.1"/>
    </source>
</evidence>
<comment type="cofactor">
    <cofactor evidence="1 6">
        <name>pyridoxal 5'-phosphate</name>
        <dbReference type="ChEBI" id="CHEBI:597326"/>
    </cofactor>
</comment>
<feature type="modified residue" description="N6-(pyridoxal phosphate)lysine" evidence="6">
    <location>
        <position position="322"/>
    </location>
</feature>
<dbReference type="STRING" id="158441.A0A226DB08"/>
<dbReference type="Pfam" id="PF01909">
    <property type="entry name" value="NTP_transf_2"/>
    <property type="match status" value="1"/>
</dbReference>
<dbReference type="PANTHER" id="PTHR45677:SF8">
    <property type="entry name" value="CYSTEINE SULFINIC ACID DECARBOXYLASE"/>
    <property type="match status" value="1"/>
</dbReference>
<keyword evidence="3" id="KW-0210">Decarboxylase</keyword>
<name>A0A226DB08_FOLCA</name>
<evidence type="ECO:0000256" key="2">
    <source>
        <dbReference type="ARBA" id="ARBA00009533"/>
    </source>
</evidence>
<dbReference type="InterPro" id="IPR002129">
    <property type="entry name" value="PyrdxlP-dep_de-COase"/>
</dbReference>
<dbReference type="InterPro" id="IPR015424">
    <property type="entry name" value="PyrdxlP-dep_Trfase"/>
</dbReference>
<comment type="caution">
    <text evidence="8">The sequence shown here is derived from an EMBL/GenBank/DDBJ whole genome shotgun (WGS) entry which is preliminary data.</text>
</comment>
<dbReference type="SUPFAM" id="SSF53383">
    <property type="entry name" value="PLP-dependent transferases"/>
    <property type="match status" value="1"/>
</dbReference>
<keyword evidence="9" id="KW-1185">Reference proteome</keyword>
<dbReference type="GO" id="GO:0005737">
    <property type="term" value="C:cytoplasm"/>
    <property type="evidence" value="ECO:0007669"/>
    <property type="project" value="TreeGrafter"/>
</dbReference>
<protein>
    <submittedName>
        <fullName evidence="8">L-2,4-diaminobutyrate decarboxylase</fullName>
    </submittedName>
</protein>
<dbReference type="GO" id="GO:0016779">
    <property type="term" value="F:nucleotidyltransferase activity"/>
    <property type="evidence" value="ECO:0007669"/>
    <property type="project" value="InterPro"/>
</dbReference>
<dbReference type="PANTHER" id="PTHR45677">
    <property type="entry name" value="GLUTAMATE DECARBOXYLASE-RELATED"/>
    <property type="match status" value="1"/>
</dbReference>
<evidence type="ECO:0000256" key="1">
    <source>
        <dbReference type="ARBA" id="ARBA00001933"/>
    </source>
</evidence>
<sequence length="811" mass="91120">MEKSSFVRKEEKAEIFEIFTRALQIGIDFKCKTEFRKCSGTSSDLKDNDHQFSELMSKIFSKSMPSTGTDIFDLLSFVTENIVEPSTNFGSPYAMAFPDAGNSVAGICGDILTAFLNQNLINWTPCSPSATVVEITVISWLRDLLGYTVASNISAPIDVGGLITSGGVLSNTIALLLARESAMPDCMRVGFNSKKGATPSIIVPDGIDHYSSRISAGWLGLGEANVFKAPSKNFKYDLDVLPQIVANLKSSSHKPILLVCYAGDSRSMSTDNFKEIRRICDTYGMWMHVDGCQGTQLIFSNKNRSKIHGIHLADSVTLDPHKVLAVPYAISVFLVKNPKHLETIKRPEDIITGEKHSFGQITPFQGSRSFASLKLFMMMKHLGREGIGRMIDRRCCFAKFVAEMVNDSKDLVLVNPSVDINSVIFMYCPEDLRMLLRNSKHEPSFLNLVNEGNMEIQRRLFFSGQVWLHSFSIPDLCEIFGDSKLILRPLRFMSGNPILDEHHVKTMINKVEEFGRKIFSQKLTVNNNYVEDKVLIDTSFVHIASPSFRNNLNCENTFQFLPLEEFCQRKSRIIQYVRSYMAKTLGVRESSKYFVIIYGSYAYSLVREGSDVDIFVAVEDSIYSTQLNDEIVSFIDELHTHHGLTKEDEVPPEVKSLLKFSFLEEACSGVGIRNGNGEWKFPDIVKCNTLLSSKSFLLRFFLGVLANSGIFVCGNHAKYLEFRTTAIQTLIRAVSSVFERKKVSSISLAKDFCTNLNGEFGDLFLGFAYKQPFISYLEELLEENLSKMDLDVEYCDSEGLVYSMSCQSKIP</sequence>
<dbReference type="Pfam" id="PF00282">
    <property type="entry name" value="Pyridoxal_deC"/>
    <property type="match status" value="1"/>
</dbReference>